<comment type="caution">
    <text evidence="1">The sequence shown here is derived from an EMBL/GenBank/DDBJ whole genome shotgun (WGS) entry which is preliminary data.</text>
</comment>
<evidence type="ECO:0000313" key="2">
    <source>
        <dbReference type="Proteomes" id="UP001060170"/>
    </source>
</evidence>
<protein>
    <submittedName>
        <fullName evidence="1">Uncharacterized protein</fullName>
    </submittedName>
</protein>
<reference evidence="1 2" key="3">
    <citation type="journal article" date="2022" name="Microbiol. Spectr.">
        <title>Folding features and dynamics of 3D genome architecture in plant fungal pathogens.</title>
        <authorList>
            <person name="Xia C."/>
        </authorList>
    </citation>
    <scope>NUCLEOTIDE SEQUENCE [LARGE SCALE GENOMIC DNA]</scope>
    <source>
        <strain evidence="1 2">93-210</strain>
    </source>
</reference>
<accession>A0ACC0EQM2</accession>
<gene>
    <name evidence="1" type="ORF">MJO28_002550</name>
</gene>
<name>A0ACC0EQM2_9BASI</name>
<evidence type="ECO:0000313" key="1">
    <source>
        <dbReference type="EMBL" id="KAI7958759.1"/>
    </source>
</evidence>
<sequence>MGPTSVQLSLEWNQKRIKEVWTTEEQSSHDASIFPQLSHPTSTSTFQDEDIPRHSPSAIVQLEVKDWTYIHINLAASHWRLDSQPAQVVDTAKYPS</sequence>
<dbReference type="Proteomes" id="UP001060170">
    <property type="component" value="Chromosome 3"/>
</dbReference>
<organism evidence="1 2">
    <name type="scientific">Puccinia striiformis f. sp. tritici</name>
    <dbReference type="NCBI Taxonomy" id="168172"/>
    <lineage>
        <taxon>Eukaryota</taxon>
        <taxon>Fungi</taxon>
        <taxon>Dikarya</taxon>
        <taxon>Basidiomycota</taxon>
        <taxon>Pucciniomycotina</taxon>
        <taxon>Pucciniomycetes</taxon>
        <taxon>Pucciniales</taxon>
        <taxon>Pucciniaceae</taxon>
        <taxon>Puccinia</taxon>
    </lineage>
</organism>
<reference evidence="2" key="2">
    <citation type="journal article" date="2018" name="Mol. Plant Microbe Interact.">
        <title>Genome sequence resources for the wheat stripe rust pathogen (Puccinia striiformis f. sp. tritici) and the barley stripe rust pathogen (Puccinia striiformis f. sp. hordei).</title>
        <authorList>
            <person name="Xia C."/>
            <person name="Wang M."/>
            <person name="Yin C."/>
            <person name="Cornejo O.E."/>
            <person name="Hulbert S.H."/>
            <person name="Chen X."/>
        </authorList>
    </citation>
    <scope>NUCLEOTIDE SEQUENCE [LARGE SCALE GENOMIC DNA]</scope>
    <source>
        <strain evidence="2">93-210</strain>
    </source>
</reference>
<dbReference type="EMBL" id="CM045867">
    <property type="protein sequence ID" value="KAI7958759.1"/>
    <property type="molecule type" value="Genomic_DNA"/>
</dbReference>
<proteinExistence type="predicted"/>
<keyword evidence="2" id="KW-1185">Reference proteome</keyword>
<reference evidence="2" key="1">
    <citation type="journal article" date="2018" name="BMC Genomics">
        <title>Genomic insights into host adaptation between the wheat stripe rust pathogen (Puccinia striiformis f. sp. tritici) and the barley stripe rust pathogen (Puccinia striiformis f. sp. hordei).</title>
        <authorList>
            <person name="Xia C."/>
            <person name="Wang M."/>
            <person name="Yin C."/>
            <person name="Cornejo O.E."/>
            <person name="Hulbert S.H."/>
            <person name="Chen X."/>
        </authorList>
    </citation>
    <scope>NUCLEOTIDE SEQUENCE [LARGE SCALE GENOMIC DNA]</scope>
    <source>
        <strain evidence="2">93-210</strain>
    </source>
</reference>